<dbReference type="InterPro" id="IPR027806">
    <property type="entry name" value="HARBI1_dom"/>
</dbReference>
<evidence type="ECO:0000256" key="1">
    <source>
        <dbReference type="ARBA" id="ARBA00001968"/>
    </source>
</evidence>
<evidence type="ECO:0000256" key="2">
    <source>
        <dbReference type="ARBA" id="ARBA00022723"/>
    </source>
</evidence>
<name>A0AAV8V7N5_9CUCU</name>
<sequence>MSKASFIRGSSERCLFETRGLGAIVPSTVEEWTEISKNFEEYWNLPHCLGALDGKHNLLQAPIQSGSTYYNYKSTFSIALMALVDVDYNFLYVNIGCHWGVSDGGVFKNCQLYKDLERKKINIPAPRSHSSRNIYAPDGTFDKEINGHVVPGSWRNDGNSTSFTSLRNIPRKSSLNVNNIRAEFATYFSSNGSGVRQNEYA</sequence>
<organism evidence="4 5">
    <name type="scientific">Exocentrus adspersus</name>
    <dbReference type="NCBI Taxonomy" id="1586481"/>
    <lineage>
        <taxon>Eukaryota</taxon>
        <taxon>Metazoa</taxon>
        <taxon>Ecdysozoa</taxon>
        <taxon>Arthropoda</taxon>
        <taxon>Hexapoda</taxon>
        <taxon>Insecta</taxon>
        <taxon>Pterygota</taxon>
        <taxon>Neoptera</taxon>
        <taxon>Endopterygota</taxon>
        <taxon>Coleoptera</taxon>
        <taxon>Polyphaga</taxon>
        <taxon>Cucujiformia</taxon>
        <taxon>Chrysomeloidea</taxon>
        <taxon>Cerambycidae</taxon>
        <taxon>Lamiinae</taxon>
        <taxon>Acanthocinini</taxon>
        <taxon>Exocentrus</taxon>
    </lineage>
</organism>
<evidence type="ECO:0000313" key="5">
    <source>
        <dbReference type="Proteomes" id="UP001159042"/>
    </source>
</evidence>
<protein>
    <recommendedName>
        <fullName evidence="3">DDE Tnp4 domain-containing protein</fullName>
    </recommendedName>
</protein>
<evidence type="ECO:0000313" key="4">
    <source>
        <dbReference type="EMBL" id="KAJ8910225.1"/>
    </source>
</evidence>
<dbReference type="Proteomes" id="UP001159042">
    <property type="component" value="Unassembled WGS sequence"/>
</dbReference>
<proteinExistence type="predicted"/>
<comment type="caution">
    <text evidence="4">The sequence shown here is derived from an EMBL/GenBank/DDBJ whole genome shotgun (WGS) entry which is preliminary data.</text>
</comment>
<dbReference type="Pfam" id="PF13359">
    <property type="entry name" value="DDE_Tnp_4"/>
    <property type="match status" value="1"/>
</dbReference>
<accession>A0AAV8V7N5</accession>
<dbReference type="GO" id="GO:0046872">
    <property type="term" value="F:metal ion binding"/>
    <property type="evidence" value="ECO:0007669"/>
    <property type="project" value="UniProtKB-KW"/>
</dbReference>
<dbReference type="EMBL" id="JANEYG010000332">
    <property type="protein sequence ID" value="KAJ8910225.1"/>
    <property type="molecule type" value="Genomic_DNA"/>
</dbReference>
<keyword evidence="5" id="KW-1185">Reference proteome</keyword>
<evidence type="ECO:0000259" key="3">
    <source>
        <dbReference type="Pfam" id="PF13359"/>
    </source>
</evidence>
<dbReference type="AlphaFoldDB" id="A0AAV8V7N5"/>
<comment type="cofactor">
    <cofactor evidence="1">
        <name>a divalent metal cation</name>
        <dbReference type="ChEBI" id="CHEBI:60240"/>
    </cofactor>
</comment>
<feature type="domain" description="DDE Tnp4" evidence="3">
    <location>
        <begin position="52"/>
        <end position="118"/>
    </location>
</feature>
<keyword evidence="2" id="KW-0479">Metal-binding</keyword>
<reference evidence="4 5" key="1">
    <citation type="journal article" date="2023" name="Insect Mol. Biol.">
        <title>Genome sequencing provides insights into the evolution of gene families encoding plant cell wall-degrading enzymes in longhorned beetles.</title>
        <authorList>
            <person name="Shin N.R."/>
            <person name="Okamura Y."/>
            <person name="Kirsch R."/>
            <person name="Pauchet Y."/>
        </authorList>
    </citation>
    <scope>NUCLEOTIDE SEQUENCE [LARGE SCALE GENOMIC DNA]</scope>
    <source>
        <strain evidence="4">EAD_L_NR</strain>
    </source>
</reference>
<gene>
    <name evidence="4" type="ORF">NQ315_015917</name>
</gene>